<dbReference type="EMBL" id="ASHM01257172">
    <property type="protein sequence ID" value="PNX69769.1"/>
    <property type="molecule type" value="Genomic_DNA"/>
</dbReference>
<dbReference type="AlphaFoldDB" id="A0A2K3KU18"/>
<name>A0A2K3KU18_TRIPR</name>
<reference evidence="1 2" key="1">
    <citation type="journal article" date="2014" name="Am. J. Bot.">
        <title>Genome assembly and annotation for red clover (Trifolium pratense; Fabaceae).</title>
        <authorList>
            <person name="Istvanek J."/>
            <person name="Jaros M."/>
            <person name="Krenek A."/>
            <person name="Repkova J."/>
        </authorList>
    </citation>
    <scope>NUCLEOTIDE SEQUENCE [LARGE SCALE GENOMIC DNA]</scope>
    <source>
        <strain evidence="2">cv. Tatra</strain>
        <tissue evidence="1">Young leaves</tissue>
    </source>
</reference>
<proteinExistence type="predicted"/>
<organism evidence="1 2">
    <name type="scientific">Trifolium pratense</name>
    <name type="common">Red clover</name>
    <dbReference type="NCBI Taxonomy" id="57577"/>
    <lineage>
        <taxon>Eukaryota</taxon>
        <taxon>Viridiplantae</taxon>
        <taxon>Streptophyta</taxon>
        <taxon>Embryophyta</taxon>
        <taxon>Tracheophyta</taxon>
        <taxon>Spermatophyta</taxon>
        <taxon>Magnoliopsida</taxon>
        <taxon>eudicotyledons</taxon>
        <taxon>Gunneridae</taxon>
        <taxon>Pentapetalae</taxon>
        <taxon>rosids</taxon>
        <taxon>fabids</taxon>
        <taxon>Fabales</taxon>
        <taxon>Fabaceae</taxon>
        <taxon>Papilionoideae</taxon>
        <taxon>50 kb inversion clade</taxon>
        <taxon>NPAAA clade</taxon>
        <taxon>Hologalegina</taxon>
        <taxon>IRL clade</taxon>
        <taxon>Trifolieae</taxon>
        <taxon>Trifolium</taxon>
    </lineage>
</organism>
<evidence type="ECO:0000313" key="2">
    <source>
        <dbReference type="Proteomes" id="UP000236291"/>
    </source>
</evidence>
<dbReference type="Proteomes" id="UP000236291">
    <property type="component" value="Unassembled WGS sequence"/>
</dbReference>
<accession>A0A2K3KU18</accession>
<gene>
    <name evidence="1" type="ORF">L195_g064585</name>
</gene>
<feature type="non-terminal residue" evidence="1">
    <location>
        <position position="53"/>
    </location>
</feature>
<evidence type="ECO:0000313" key="1">
    <source>
        <dbReference type="EMBL" id="PNX69769.1"/>
    </source>
</evidence>
<sequence length="53" mass="5853">MANMDVRRVLIDPGSSCDIMYASLFRTLQLDETHLTPYMGSDLTGFNGATTKP</sequence>
<comment type="caution">
    <text evidence="1">The sequence shown here is derived from an EMBL/GenBank/DDBJ whole genome shotgun (WGS) entry which is preliminary data.</text>
</comment>
<protein>
    <submittedName>
        <fullName evidence="1">Uncharacterized protein</fullName>
    </submittedName>
</protein>
<reference evidence="1 2" key="2">
    <citation type="journal article" date="2017" name="Front. Plant Sci.">
        <title>Gene Classification and Mining of Molecular Markers Useful in Red Clover (Trifolium pratense) Breeding.</title>
        <authorList>
            <person name="Istvanek J."/>
            <person name="Dluhosova J."/>
            <person name="Dluhos P."/>
            <person name="Patkova L."/>
            <person name="Nedelnik J."/>
            <person name="Repkova J."/>
        </authorList>
    </citation>
    <scope>NUCLEOTIDE SEQUENCE [LARGE SCALE GENOMIC DNA]</scope>
    <source>
        <strain evidence="2">cv. Tatra</strain>
        <tissue evidence="1">Young leaves</tissue>
    </source>
</reference>